<dbReference type="EMBL" id="JAWJWF010000049">
    <property type="protein sequence ID" value="KAK6618903.1"/>
    <property type="molecule type" value="Genomic_DNA"/>
</dbReference>
<proteinExistence type="predicted"/>
<protein>
    <submittedName>
        <fullName evidence="2">Uncharacterized protein</fullName>
    </submittedName>
</protein>
<keyword evidence="3" id="KW-1185">Reference proteome</keyword>
<evidence type="ECO:0000313" key="3">
    <source>
        <dbReference type="Proteomes" id="UP001359485"/>
    </source>
</evidence>
<dbReference type="Proteomes" id="UP001359485">
    <property type="component" value="Unassembled WGS sequence"/>
</dbReference>
<feature type="region of interest" description="Disordered" evidence="1">
    <location>
        <begin position="1"/>
        <end position="35"/>
    </location>
</feature>
<gene>
    <name evidence="2" type="ORF">RUM44_003284</name>
</gene>
<name>A0ABR1AHL1_POLSC</name>
<evidence type="ECO:0000256" key="1">
    <source>
        <dbReference type="SAM" id="MobiDB-lite"/>
    </source>
</evidence>
<reference evidence="2 3" key="1">
    <citation type="submission" date="2023-09" db="EMBL/GenBank/DDBJ databases">
        <title>Genomes of two closely related lineages of the louse Polyplax serrata with different host specificities.</title>
        <authorList>
            <person name="Martinu J."/>
            <person name="Tarabai H."/>
            <person name="Stefka J."/>
            <person name="Hypsa V."/>
        </authorList>
    </citation>
    <scope>NUCLEOTIDE SEQUENCE [LARGE SCALE GENOMIC DNA]</scope>
    <source>
        <strain evidence="2">98ZLc_SE</strain>
    </source>
</reference>
<accession>A0ABR1AHL1</accession>
<sequence length="86" mass="9630">MRQYDGDTTKGNKDGKHAEERKGKDAEEKRPEDVNHLVLHSSVVDVRLLIPKPLKTWVSVVIGDTQGNPKRTSEDPKGPRGTSWDP</sequence>
<organism evidence="2 3">
    <name type="scientific">Polyplax serrata</name>
    <name type="common">Common mouse louse</name>
    <dbReference type="NCBI Taxonomy" id="468196"/>
    <lineage>
        <taxon>Eukaryota</taxon>
        <taxon>Metazoa</taxon>
        <taxon>Ecdysozoa</taxon>
        <taxon>Arthropoda</taxon>
        <taxon>Hexapoda</taxon>
        <taxon>Insecta</taxon>
        <taxon>Pterygota</taxon>
        <taxon>Neoptera</taxon>
        <taxon>Paraneoptera</taxon>
        <taxon>Psocodea</taxon>
        <taxon>Troctomorpha</taxon>
        <taxon>Phthiraptera</taxon>
        <taxon>Anoplura</taxon>
        <taxon>Polyplacidae</taxon>
        <taxon>Polyplax</taxon>
    </lineage>
</organism>
<comment type="caution">
    <text evidence="2">The sequence shown here is derived from an EMBL/GenBank/DDBJ whole genome shotgun (WGS) entry which is preliminary data.</text>
</comment>
<evidence type="ECO:0000313" key="2">
    <source>
        <dbReference type="EMBL" id="KAK6618903.1"/>
    </source>
</evidence>
<feature type="region of interest" description="Disordered" evidence="1">
    <location>
        <begin position="60"/>
        <end position="86"/>
    </location>
</feature>